<protein>
    <recommendedName>
        <fullName evidence="4">Chromo domain-containing protein</fullName>
    </recommendedName>
</protein>
<feature type="domain" description="Tf2-1-like SH3-like" evidence="2">
    <location>
        <begin position="3"/>
        <end position="45"/>
    </location>
</feature>
<feature type="domain" description="Chromo" evidence="1">
    <location>
        <begin position="76"/>
        <end position="119"/>
    </location>
</feature>
<comment type="caution">
    <text evidence="3">The sequence shown here is derived from an EMBL/GenBank/DDBJ whole genome shotgun (WGS) entry which is preliminary data.</text>
</comment>
<sequence length="120" mass="14280">MGNLVPRYIGPYRVFMRIVNIAYEFELPHELAEVYLVSYIFMLKKWMGDPSLILPTEIVGIEDILSYEKISIRNLDRQIKKLRTKEVSSVKVLWRNQFVEGATWEAEEDIKKRYPHLFQS</sequence>
<gene>
    <name evidence="3" type="ORF">EJD97_008812</name>
</gene>
<evidence type="ECO:0000313" key="3">
    <source>
        <dbReference type="EMBL" id="TMX04467.1"/>
    </source>
</evidence>
<dbReference type="InterPro" id="IPR056924">
    <property type="entry name" value="SH3_Tf2-1"/>
</dbReference>
<proteinExistence type="predicted"/>
<dbReference type="PANTHER" id="PTHR46148">
    <property type="entry name" value="CHROMO DOMAIN-CONTAINING PROTEIN"/>
    <property type="match status" value="1"/>
</dbReference>
<accession>A0A6N2C9S9</accession>
<dbReference type="InterPro" id="IPR023780">
    <property type="entry name" value="Chromo_domain"/>
</dbReference>
<name>A0A6N2C9S9_SOLCI</name>
<organism evidence="3">
    <name type="scientific">Solanum chilense</name>
    <name type="common">Tomato</name>
    <name type="synonym">Lycopersicon chilense</name>
    <dbReference type="NCBI Taxonomy" id="4083"/>
    <lineage>
        <taxon>Eukaryota</taxon>
        <taxon>Viridiplantae</taxon>
        <taxon>Streptophyta</taxon>
        <taxon>Embryophyta</taxon>
        <taxon>Tracheophyta</taxon>
        <taxon>Spermatophyta</taxon>
        <taxon>Magnoliopsida</taxon>
        <taxon>eudicotyledons</taxon>
        <taxon>Gunneridae</taxon>
        <taxon>Pentapetalae</taxon>
        <taxon>asterids</taxon>
        <taxon>lamiids</taxon>
        <taxon>Solanales</taxon>
        <taxon>Solanaceae</taxon>
        <taxon>Solanoideae</taxon>
        <taxon>Solaneae</taxon>
        <taxon>Solanum</taxon>
        <taxon>Solanum subgen. Lycopersicon</taxon>
    </lineage>
</organism>
<dbReference type="Pfam" id="PF00385">
    <property type="entry name" value="Chromo"/>
    <property type="match status" value="1"/>
</dbReference>
<evidence type="ECO:0000259" key="2">
    <source>
        <dbReference type="Pfam" id="PF24626"/>
    </source>
</evidence>
<dbReference type="AlphaFoldDB" id="A0A6N2C9S9"/>
<dbReference type="EMBL" id="RXGB01000233">
    <property type="protein sequence ID" value="TMX04467.1"/>
    <property type="molecule type" value="Genomic_DNA"/>
</dbReference>
<evidence type="ECO:0000259" key="1">
    <source>
        <dbReference type="Pfam" id="PF00385"/>
    </source>
</evidence>
<dbReference type="Pfam" id="PF24626">
    <property type="entry name" value="SH3_Tf2-1"/>
    <property type="match status" value="1"/>
</dbReference>
<reference evidence="3" key="1">
    <citation type="submission" date="2019-05" db="EMBL/GenBank/DDBJ databases">
        <title>The de novo reference genome and transcriptome assemblies of the wild tomato species Solanum chilense.</title>
        <authorList>
            <person name="Stam R."/>
            <person name="Nosenko T."/>
            <person name="Hoerger A.C."/>
            <person name="Stephan W."/>
            <person name="Seidel M.A."/>
            <person name="Kuhn J.M.M."/>
            <person name="Haberer G."/>
            <person name="Tellier A."/>
        </authorList>
    </citation>
    <scope>NUCLEOTIDE SEQUENCE</scope>
    <source>
        <tissue evidence="3">Mature leaves</tissue>
    </source>
</reference>
<dbReference type="PANTHER" id="PTHR46148:SF56">
    <property type="entry name" value="RETROTRANSPOSON PROTEIN"/>
    <property type="match status" value="1"/>
</dbReference>
<evidence type="ECO:0008006" key="4">
    <source>
        <dbReference type="Google" id="ProtNLM"/>
    </source>
</evidence>